<keyword evidence="3" id="KW-1185">Reference proteome</keyword>
<dbReference type="RefSeq" id="WP_272174910.1">
    <property type="nucleotide sequence ID" value="NZ_JAQOSK010000003.1"/>
</dbReference>
<protein>
    <submittedName>
        <fullName evidence="2">Uncharacterized protein</fullName>
    </submittedName>
</protein>
<evidence type="ECO:0000313" key="2">
    <source>
        <dbReference type="EMBL" id="MDC2954776.1"/>
    </source>
</evidence>
<feature type="region of interest" description="Disordered" evidence="1">
    <location>
        <begin position="32"/>
        <end position="71"/>
    </location>
</feature>
<accession>A0ABT5FQK9</accession>
<comment type="caution">
    <text evidence="2">The sequence shown here is derived from an EMBL/GenBank/DDBJ whole genome shotgun (WGS) entry which is preliminary data.</text>
</comment>
<proteinExistence type="predicted"/>
<dbReference type="Proteomes" id="UP001221328">
    <property type="component" value="Unassembled WGS sequence"/>
</dbReference>
<organism evidence="2 3">
    <name type="scientific">Streptomyces gilvifuscus</name>
    <dbReference type="NCBI Taxonomy" id="1550617"/>
    <lineage>
        <taxon>Bacteria</taxon>
        <taxon>Bacillati</taxon>
        <taxon>Actinomycetota</taxon>
        <taxon>Actinomycetes</taxon>
        <taxon>Kitasatosporales</taxon>
        <taxon>Streptomycetaceae</taxon>
        <taxon>Streptomyces</taxon>
    </lineage>
</organism>
<name>A0ABT5FQK9_9ACTN</name>
<gene>
    <name evidence="2" type="ORF">PO587_09905</name>
</gene>
<dbReference type="EMBL" id="JAQOSK010000003">
    <property type="protein sequence ID" value="MDC2954776.1"/>
    <property type="molecule type" value="Genomic_DNA"/>
</dbReference>
<feature type="compositionally biased region" description="Low complexity" evidence="1">
    <location>
        <begin position="42"/>
        <end position="57"/>
    </location>
</feature>
<evidence type="ECO:0000313" key="3">
    <source>
        <dbReference type="Proteomes" id="UP001221328"/>
    </source>
</evidence>
<sequence length="71" mass="7471">MYALIVPASTPFVLLATVMALSWWEDHILPSLPTEPAESPEEVPLAPAAPAQLPEPAHVGTALTAETAGRQ</sequence>
<reference evidence="2 3" key="1">
    <citation type="journal article" date="2015" name="Int. J. Syst. Evol. Microbiol.">
        <title>Streptomyces gilvifuscus sp. nov., an actinomycete that produces antibacterial compounds isolated from soil.</title>
        <authorList>
            <person name="Nguyen T.M."/>
            <person name="Kim J."/>
        </authorList>
    </citation>
    <scope>NUCLEOTIDE SEQUENCE [LARGE SCALE GENOMIC DNA]</scope>
    <source>
        <strain evidence="2 3">T113</strain>
    </source>
</reference>
<evidence type="ECO:0000256" key="1">
    <source>
        <dbReference type="SAM" id="MobiDB-lite"/>
    </source>
</evidence>